<feature type="domain" description="Metallo-beta-lactamase" evidence="2">
    <location>
        <begin position="64"/>
        <end position="268"/>
    </location>
</feature>
<name>K6YKA9_9ALTE</name>
<accession>K6YKA9</accession>
<evidence type="ECO:0000313" key="3">
    <source>
        <dbReference type="EMBL" id="GAC33144.1"/>
    </source>
</evidence>
<dbReference type="PANTHER" id="PTHR46018:SF2">
    <property type="entry name" value="ZINC PHOSPHODIESTERASE ELAC PROTEIN 1"/>
    <property type="match status" value="1"/>
</dbReference>
<sequence>MFNVPIVGPIILKSVSGLFLLVNVCTFALANQDNIAASHAAESSDHIVVTVLGSGTPDPSPTQFGAAILVQAGGKNMMFDCGRGCTTRLAQLDKKLINKVDHLFVTHLHSDHLMGIDDLWLNGWTQGRKVPLQTWGPEGTNDMMEGLRSAFKRDISYRRNDKVPAPSAALDNAFTDLPFKGGVALDKDGVKVTAFLVDHATIVPAYGYKIEYKGHSVVISGDTTTTASLYQQGKDVDVLMLEVMSPSTVDYLKSIFSPKQIKTVLGYHMTADQTADILKETNPSLGVFYHTNNSEEATKSLLKTTHSIYKGDLAVSYDLFQIVIGDDIKTFNAIDKRKAGAN</sequence>
<dbReference type="SUPFAM" id="SSF56281">
    <property type="entry name" value="Metallo-hydrolase/oxidoreductase"/>
    <property type="match status" value="1"/>
</dbReference>
<dbReference type="RefSeq" id="WP_007104927.1">
    <property type="nucleotide sequence ID" value="NZ_BAER01000047.1"/>
</dbReference>
<dbReference type="EC" id="3.1.26.11" evidence="3"/>
<dbReference type="InterPro" id="IPR044094">
    <property type="entry name" value="AtsA-like_MBL-fold"/>
</dbReference>
<dbReference type="STRING" id="1129793.GPLA_2239"/>
<dbReference type="OrthoDB" id="9803916at2"/>
<dbReference type="SMART" id="SM00849">
    <property type="entry name" value="Lactamase_B"/>
    <property type="match status" value="1"/>
</dbReference>
<keyword evidence="4" id="KW-1185">Reference proteome</keyword>
<reference evidence="4" key="1">
    <citation type="journal article" date="2014" name="Environ. Microbiol.">
        <title>Comparative genomics of the marine bacterial genus Glaciecola reveals the high degree of genomic diversity and genomic characteristic for cold adaptation.</title>
        <authorList>
            <person name="Qin Q.L."/>
            <person name="Xie B.B."/>
            <person name="Yu Y."/>
            <person name="Shu Y.L."/>
            <person name="Rong J.C."/>
            <person name="Zhang Y.J."/>
            <person name="Zhao D.L."/>
            <person name="Chen X.L."/>
            <person name="Zhang X.Y."/>
            <person name="Chen B."/>
            <person name="Zhou B.C."/>
            <person name="Zhang Y.Z."/>
        </authorList>
    </citation>
    <scope>NUCLEOTIDE SEQUENCE [LARGE SCALE GENOMIC DNA]</scope>
    <source>
        <strain evidence="4">LMG 21857</strain>
    </source>
</reference>
<dbReference type="InterPro" id="IPR001279">
    <property type="entry name" value="Metallo-B-lactamas"/>
</dbReference>
<evidence type="ECO:0000259" key="2">
    <source>
        <dbReference type="SMART" id="SM00849"/>
    </source>
</evidence>
<keyword evidence="1 3" id="KW-0378">Hydrolase</keyword>
<dbReference type="GO" id="GO:0042781">
    <property type="term" value="F:3'-tRNA processing endoribonuclease activity"/>
    <property type="evidence" value="ECO:0007669"/>
    <property type="project" value="UniProtKB-EC"/>
</dbReference>
<dbReference type="Gene3D" id="3.60.15.10">
    <property type="entry name" value="Ribonuclease Z/Hydroxyacylglutathione hydrolase-like"/>
    <property type="match status" value="1"/>
</dbReference>
<dbReference type="PANTHER" id="PTHR46018">
    <property type="entry name" value="ZINC PHOSPHODIESTERASE ELAC PROTEIN 1"/>
    <property type="match status" value="1"/>
</dbReference>
<evidence type="ECO:0000256" key="1">
    <source>
        <dbReference type="ARBA" id="ARBA00022801"/>
    </source>
</evidence>
<gene>
    <name evidence="3" type="primary">rnz</name>
    <name evidence="3" type="ORF">GPLA_2239</name>
</gene>
<comment type="caution">
    <text evidence="3">The sequence shown here is derived from an EMBL/GenBank/DDBJ whole genome shotgun (WGS) entry which is preliminary data.</text>
</comment>
<dbReference type="InterPro" id="IPR036866">
    <property type="entry name" value="RibonucZ/Hydroxyglut_hydro"/>
</dbReference>
<dbReference type="Pfam" id="PF12706">
    <property type="entry name" value="Lactamase_B_2"/>
    <property type="match status" value="1"/>
</dbReference>
<evidence type="ECO:0000313" key="4">
    <source>
        <dbReference type="Proteomes" id="UP000006322"/>
    </source>
</evidence>
<dbReference type="Proteomes" id="UP000006322">
    <property type="component" value="Unassembled WGS sequence"/>
</dbReference>
<dbReference type="EMBL" id="BAER01000047">
    <property type="protein sequence ID" value="GAC33144.1"/>
    <property type="molecule type" value="Genomic_DNA"/>
</dbReference>
<organism evidence="3 4">
    <name type="scientific">Paraglaciecola polaris LMG 21857</name>
    <dbReference type="NCBI Taxonomy" id="1129793"/>
    <lineage>
        <taxon>Bacteria</taxon>
        <taxon>Pseudomonadati</taxon>
        <taxon>Pseudomonadota</taxon>
        <taxon>Gammaproteobacteria</taxon>
        <taxon>Alteromonadales</taxon>
        <taxon>Alteromonadaceae</taxon>
        <taxon>Paraglaciecola</taxon>
    </lineage>
</organism>
<protein>
    <submittedName>
        <fullName evidence="3">Ribonuclease Z</fullName>
        <ecNumber evidence="3">3.1.26.11</ecNumber>
    </submittedName>
</protein>
<dbReference type="CDD" id="cd07719">
    <property type="entry name" value="arylsulfatase_AtsA-like_MBL-fold"/>
    <property type="match status" value="1"/>
</dbReference>
<proteinExistence type="predicted"/>
<dbReference type="AlphaFoldDB" id="K6YKA9"/>